<feature type="region of interest" description="Disordered" evidence="10">
    <location>
        <begin position="27"/>
        <end position="73"/>
    </location>
</feature>
<dbReference type="GO" id="GO:0005634">
    <property type="term" value="C:nucleus"/>
    <property type="evidence" value="ECO:0007669"/>
    <property type="project" value="UniProtKB-SubCell"/>
</dbReference>
<proteinExistence type="predicted"/>
<dbReference type="EMBL" id="KQ965735">
    <property type="protein sequence ID" value="KXS20547.1"/>
    <property type="molecule type" value="Genomic_DNA"/>
</dbReference>
<evidence type="ECO:0000313" key="12">
    <source>
        <dbReference type="EMBL" id="KXS20547.1"/>
    </source>
</evidence>
<keyword evidence="6" id="KW-0832">Ubl conjugation</keyword>
<feature type="domain" description="Zinc-finger" evidence="11">
    <location>
        <begin position="119"/>
        <end position="227"/>
    </location>
</feature>
<evidence type="ECO:0000256" key="6">
    <source>
        <dbReference type="ARBA" id="ARBA00022843"/>
    </source>
</evidence>
<dbReference type="InterPro" id="IPR018866">
    <property type="entry name" value="Znf-4CXXC_R1"/>
</dbReference>
<evidence type="ECO:0000256" key="1">
    <source>
        <dbReference type="ARBA" id="ARBA00004123"/>
    </source>
</evidence>
<comment type="subcellular location">
    <subcellularLocation>
        <location evidence="2">Cytoplasm</location>
    </subcellularLocation>
    <subcellularLocation>
        <location evidence="1">Nucleus</location>
    </subcellularLocation>
</comment>
<gene>
    <name evidence="12" type="ORF">M427DRAFT_52144</name>
</gene>
<keyword evidence="5" id="KW-0597">Phosphoprotein</keyword>
<evidence type="ECO:0000313" key="13">
    <source>
        <dbReference type="Proteomes" id="UP000070544"/>
    </source>
</evidence>
<dbReference type="Proteomes" id="UP000070544">
    <property type="component" value="Unassembled WGS sequence"/>
</dbReference>
<evidence type="ECO:0000256" key="5">
    <source>
        <dbReference type="ARBA" id="ARBA00022553"/>
    </source>
</evidence>
<evidence type="ECO:0000256" key="4">
    <source>
        <dbReference type="ARBA" id="ARBA00022499"/>
    </source>
</evidence>
<feature type="compositionally biased region" description="Basic and acidic residues" evidence="10">
    <location>
        <begin position="237"/>
        <end position="252"/>
    </location>
</feature>
<reference evidence="12 13" key="1">
    <citation type="journal article" date="2015" name="Genome Biol. Evol.">
        <title>Phylogenomic analyses indicate that early fungi evolved digesting cell walls of algal ancestors of land plants.</title>
        <authorList>
            <person name="Chang Y."/>
            <person name="Wang S."/>
            <person name="Sekimoto S."/>
            <person name="Aerts A.L."/>
            <person name="Choi C."/>
            <person name="Clum A."/>
            <person name="LaButti K.M."/>
            <person name="Lindquist E.A."/>
            <person name="Yee Ngan C."/>
            <person name="Ohm R.A."/>
            <person name="Salamov A.A."/>
            <person name="Grigoriev I.V."/>
            <person name="Spatafora J.W."/>
            <person name="Berbee M.L."/>
        </authorList>
    </citation>
    <scope>NUCLEOTIDE SEQUENCE [LARGE SCALE GENOMIC DNA]</scope>
    <source>
        <strain evidence="12 13">JEL478</strain>
    </source>
</reference>
<evidence type="ECO:0000256" key="9">
    <source>
        <dbReference type="ARBA" id="ARBA00023242"/>
    </source>
</evidence>
<dbReference type="AlphaFoldDB" id="A0A139AV14"/>
<accession>A0A139AV14</accession>
<feature type="compositionally biased region" description="Basic and acidic residues" evidence="10">
    <location>
        <begin position="56"/>
        <end position="69"/>
    </location>
</feature>
<keyword evidence="4" id="KW-1017">Isopeptide bond</keyword>
<sequence length="281" mass="31401">MEEDNEYLRLREERLRQNRELLASLAIPKLTPITPISPPATPKSATIRAPRTPRSPLEELPRRQSDRQRGKSYNWDEVPQVVDDLVVDREGGGKVKKYRKSGGGRRSDLGVRVVGGRIYDSVNGESCHQCRQKTLDPKIKCTNKIVYTYADGTTVTSMCTLMLDEQCLKGRYGQTIADAMATGDWHCPKCQGICNCSFCRRKKGKAPTGILKHTALAAGYSSVADYLEALEKSRSRKIAEKTDGDITKKESVDESDDGDDSAKTESDEYDEFEGENFIILI</sequence>
<dbReference type="GO" id="GO:0005737">
    <property type="term" value="C:cytoplasm"/>
    <property type="evidence" value="ECO:0007669"/>
    <property type="project" value="UniProtKB-SubCell"/>
</dbReference>
<evidence type="ECO:0000256" key="3">
    <source>
        <dbReference type="ARBA" id="ARBA00022490"/>
    </source>
</evidence>
<keyword evidence="9" id="KW-0539">Nucleus</keyword>
<evidence type="ECO:0000256" key="2">
    <source>
        <dbReference type="ARBA" id="ARBA00004496"/>
    </source>
</evidence>
<dbReference type="Pfam" id="PF10497">
    <property type="entry name" value="zf-4CXXC_R1"/>
    <property type="match status" value="1"/>
</dbReference>
<organism evidence="12 13">
    <name type="scientific">Gonapodya prolifera (strain JEL478)</name>
    <name type="common">Monoblepharis prolifera</name>
    <dbReference type="NCBI Taxonomy" id="1344416"/>
    <lineage>
        <taxon>Eukaryota</taxon>
        <taxon>Fungi</taxon>
        <taxon>Fungi incertae sedis</taxon>
        <taxon>Chytridiomycota</taxon>
        <taxon>Chytridiomycota incertae sedis</taxon>
        <taxon>Monoblepharidomycetes</taxon>
        <taxon>Monoblepharidales</taxon>
        <taxon>Gonapodyaceae</taxon>
        <taxon>Gonapodya</taxon>
    </lineage>
</organism>
<keyword evidence="3" id="KW-0963">Cytoplasm</keyword>
<evidence type="ECO:0000256" key="7">
    <source>
        <dbReference type="ARBA" id="ARBA00023015"/>
    </source>
</evidence>
<keyword evidence="8" id="KW-0804">Transcription</keyword>
<name>A0A139AV14_GONPJ</name>
<dbReference type="PANTHER" id="PTHR31169">
    <property type="entry name" value="OS05G0300700 PROTEIN"/>
    <property type="match status" value="1"/>
</dbReference>
<dbReference type="STRING" id="1344416.A0A139AV14"/>
<keyword evidence="7" id="KW-0805">Transcription regulation</keyword>
<feature type="region of interest" description="Disordered" evidence="10">
    <location>
        <begin position="237"/>
        <end position="276"/>
    </location>
</feature>
<protein>
    <recommendedName>
        <fullName evidence="11">Zinc-finger domain-containing protein</fullName>
    </recommendedName>
</protein>
<keyword evidence="13" id="KW-1185">Reference proteome</keyword>
<evidence type="ECO:0000256" key="10">
    <source>
        <dbReference type="SAM" id="MobiDB-lite"/>
    </source>
</evidence>
<evidence type="ECO:0000259" key="11">
    <source>
        <dbReference type="Pfam" id="PF10497"/>
    </source>
</evidence>
<dbReference type="GO" id="GO:0006355">
    <property type="term" value="P:regulation of DNA-templated transcription"/>
    <property type="evidence" value="ECO:0007669"/>
    <property type="project" value="InterPro"/>
</dbReference>
<dbReference type="OrthoDB" id="298344at2759"/>
<evidence type="ECO:0000256" key="8">
    <source>
        <dbReference type="ARBA" id="ARBA00023163"/>
    </source>
</evidence>
<dbReference type="PANTHER" id="PTHR31169:SF8">
    <property type="entry name" value="ZINC-FINGER DOMAIN OF MONOAMINE-OXIDASE A REPRESSOR R1 PROTEIN"/>
    <property type="match status" value="1"/>
</dbReference>
<dbReference type="InterPro" id="IPR040221">
    <property type="entry name" value="CDCA7/CDA7L"/>
</dbReference>